<proteinExistence type="predicted"/>
<dbReference type="Pfam" id="PF25816">
    <property type="entry name" value="RamC_N"/>
    <property type="match status" value="1"/>
</dbReference>
<accession>A0A1I0S784</accession>
<dbReference type="PROSITE" id="PS50011">
    <property type="entry name" value="PROTEIN_KINASE_DOM"/>
    <property type="match status" value="1"/>
</dbReference>
<dbReference type="Proteomes" id="UP000199310">
    <property type="component" value="Unassembled WGS sequence"/>
</dbReference>
<evidence type="ECO:0000313" key="3">
    <source>
        <dbReference type="Proteomes" id="UP000199310"/>
    </source>
</evidence>
<dbReference type="AlphaFoldDB" id="A0A1I0S784"/>
<protein>
    <submittedName>
        <fullName evidence="2">Serine/threonine protein kinase</fullName>
    </submittedName>
</protein>
<dbReference type="GO" id="GO:0004674">
    <property type="term" value="F:protein serine/threonine kinase activity"/>
    <property type="evidence" value="ECO:0007669"/>
    <property type="project" value="UniProtKB-KW"/>
</dbReference>
<dbReference type="STRING" id="29529.SAMN04488122_4351"/>
<feature type="domain" description="Protein kinase" evidence="1">
    <location>
        <begin position="136"/>
        <end position="401"/>
    </location>
</feature>
<reference evidence="3" key="1">
    <citation type="submission" date="2016-10" db="EMBL/GenBank/DDBJ databases">
        <authorList>
            <person name="Varghese N."/>
            <person name="Submissions S."/>
        </authorList>
    </citation>
    <scope>NUCLEOTIDE SEQUENCE [LARGE SCALE GENOMIC DNA]</scope>
    <source>
        <strain evidence="3">DSM 3695</strain>
    </source>
</reference>
<dbReference type="Pfam" id="PF00069">
    <property type="entry name" value="Pkinase"/>
    <property type="match status" value="1"/>
</dbReference>
<dbReference type="Gene3D" id="1.10.510.10">
    <property type="entry name" value="Transferase(Phosphotransferase) domain 1"/>
    <property type="match status" value="1"/>
</dbReference>
<dbReference type="PANTHER" id="PTHR44167:SF30">
    <property type="entry name" value="PHOSPHORYLASE KINASE"/>
    <property type="match status" value="1"/>
</dbReference>
<evidence type="ECO:0000259" key="1">
    <source>
        <dbReference type="PROSITE" id="PS50011"/>
    </source>
</evidence>
<dbReference type="InterPro" id="IPR057929">
    <property type="entry name" value="RamC_N"/>
</dbReference>
<gene>
    <name evidence="2" type="ORF">SAMN04488122_4351</name>
</gene>
<dbReference type="InterPro" id="IPR000719">
    <property type="entry name" value="Prot_kinase_dom"/>
</dbReference>
<keyword evidence="2" id="KW-0418">Kinase</keyword>
<dbReference type="InterPro" id="IPR011009">
    <property type="entry name" value="Kinase-like_dom_sf"/>
</dbReference>
<dbReference type="EMBL" id="FOJG01000002">
    <property type="protein sequence ID" value="SEW51591.1"/>
    <property type="molecule type" value="Genomic_DNA"/>
</dbReference>
<dbReference type="SUPFAM" id="SSF56112">
    <property type="entry name" value="Protein kinase-like (PK-like)"/>
    <property type="match status" value="1"/>
</dbReference>
<organism evidence="2 3">
    <name type="scientific">Chitinophaga arvensicola</name>
    <dbReference type="NCBI Taxonomy" id="29529"/>
    <lineage>
        <taxon>Bacteria</taxon>
        <taxon>Pseudomonadati</taxon>
        <taxon>Bacteroidota</taxon>
        <taxon>Chitinophagia</taxon>
        <taxon>Chitinophagales</taxon>
        <taxon>Chitinophagaceae</taxon>
        <taxon>Chitinophaga</taxon>
    </lineage>
</organism>
<keyword evidence="3" id="KW-1185">Reference proteome</keyword>
<dbReference type="GO" id="GO:0005524">
    <property type="term" value="F:ATP binding"/>
    <property type="evidence" value="ECO:0007669"/>
    <property type="project" value="InterPro"/>
</dbReference>
<dbReference type="PANTHER" id="PTHR44167">
    <property type="entry name" value="OVARIAN-SPECIFIC SERINE/THREONINE-PROTEIN KINASE LOK-RELATED"/>
    <property type="match status" value="1"/>
</dbReference>
<keyword evidence="2" id="KW-0808">Transferase</keyword>
<sequence>MVADILKRLMPVIKGFNVPFRLIKDDQHAYALNTGELDFDDIGKFITIYTQSTEQAVEMVKAIEPLTEDYLGAEVQNSLRISKNIYGHWATTSIEQIEQENTTLLSLEVPTKASIPFIIKRKYSKPKNKKWYGWLYLKDKVLRPGPKGDVFLAYSLKGLKIKEVVIKEGRFSVFEDFAGRDIKDRFMWQKKVLSQIGSHVPTARYLDYFTEKENHYLVIENLKGKLLPHKVAELKDGVSWIYLSTIIKLKILDYYIQILSIVTKLHELGYIHRDIQDHNFIVNSEDKVSVIDFELSFNLETNEPEIPFLLGTLGYVAPEQSNLDRPTEKVDMYSLGALLAYLIVGEHPSTLIPKEYPEVLEKINKYSDSILITTLIHRLLNPDPSIRPNMLALKSEIKKYVEDLKDGKIKTGQINVHPYEN</sequence>
<name>A0A1I0S784_9BACT</name>
<evidence type="ECO:0000313" key="2">
    <source>
        <dbReference type="EMBL" id="SEW51591.1"/>
    </source>
</evidence>
<keyword evidence="2" id="KW-0723">Serine/threonine-protein kinase</keyword>